<organism evidence="1 2">
    <name type="scientific">Arthrobotrys flagrans</name>
    <name type="common">Nematode-trapping fungus</name>
    <name type="synonym">Trichothecium flagrans</name>
    <dbReference type="NCBI Taxonomy" id="97331"/>
    <lineage>
        <taxon>Eukaryota</taxon>
        <taxon>Fungi</taxon>
        <taxon>Dikarya</taxon>
        <taxon>Ascomycota</taxon>
        <taxon>Pezizomycotina</taxon>
        <taxon>Orbiliomycetes</taxon>
        <taxon>Orbiliales</taxon>
        <taxon>Orbiliaceae</taxon>
        <taxon>Arthrobotrys</taxon>
    </lineage>
</organism>
<dbReference type="EMBL" id="SAEB01000009">
    <property type="protein sequence ID" value="RVD82301.1"/>
    <property type="molecule type" value="Genomic_DNA"/>
</dbReference>
<protein>
    <submittedName>
        <fullName evidence="1">Uncharacterized protein</fullName>
    </submittedName>
</protein>
<gene>
    <name evidence="1" type="ORF">DFL_006731</name>
</gene>
<accession>A0A436ZTL9</accession>
<dbReference type="VEuPathDB" id="FungiDB:DFL_006731"/>
<reference evidence="1 2" key="1">
    <citation type="submission" date="2019-01" db="EMBL/GenBank/DDBJ databases">
        <title>Intercellular communication is required for trap formation in the nematode-trapping fungus Duddingtonia flagrans.</title>
        <authorList>
            <person name="Youssar L."/>
            <person name="Wernet V."/>
            <person name="Hensel N."/>
            <person name="Hildebrandt H.-G."/>
            <person name="Fischer R."/>
        </authorList>
    </citation>
    <scope>NUCLEOTIDE SEQUENCE [LARGE SCALE GENOMIC DNA]</scope>
    <source>
        <strain evidence="1 2">CBS H-5679</strain>
    </source>
</reference>
<dbReference type="GeneID" id="93589042"/>
<proteinExistence type="predicted"/>
<keyword evidence="2" id="KW-1185">Reference proteome</keyword>
<dbReference type="RefSeq" id="XP_067487845.1">
    <property type="nucleotide sequence ID" value="XM_067636205.1"/>
</dbReference>
<evidence type="ECO:0000313" key="2">
    <source>
        <dbReference type="Proteomes" id="UP000283090"/>
    </source>
</evidence>
<dbReference type="AlphaFoldDB" id="A0A436ZTL9"/>
<evidence type="ECO:0000313" key="1">
    <source>
        <dbReference type="EMBL" id="RVD82301.1"/>
    </source>
</evidence>
<name>A0A436ZTL9_ARTFL</name>
<dbReference type="Proteomes" id="UP000283090">
    <property type="component" value="Unassembled WGS sequence"/>
</dbReference>
<sequence>MNLERRRRHSFTPNTLANLSQSPFQPNSKITFNPACDYLVHENVTPMLKMFRVSRTTLLPRARARIPGRPLAFHPNRALQRRSTFNYTSLFEELVVDVDTKAAGIRIFLYEVTCGRELEVQL</sequence>
<comment type="caution">
    <text evidence="1">The sequence shown here is derived from an EMBL/GenBank/DDBJ whole genome shotgun (WGS) entry which is preliminary data.</text>
</comment>